<dbReference type="PANTHER" id="PTHR12358">
    <property type="entry name" value="SPHINGOSINE KINASE"/>
    <property type="match status" value="1"/>
</dbReference>
<evidence type="ECO:0000256" key="9">
    <source>
        <dbReference type="ARBA" id="ARBA00022842"/>
    </source>
</evidence>
<reference evidence="14 15" key="2">
    <citation type="journal article" date="2012" name="Stand. Genomic Sci.">
        <title>Complete genome sequence of the moderately thermophilic mineral-sulfide-oxidizing firmicute Sulfobacillus acidophilus type strain (NAL(T)).</title>
        <authorList>
            <person name="Anderson I."/>
            <person name="Chertkov O."/>
            <person name="Chen A."/>
            <person name="Saunders E."/>
            <person name="Lapidus A."/>
            <person name="Nolan M."/>
            <person name="Lucas S."/>
            <person name="Hammon N."/>
            <person name="Deshpande S."/>
            <person name="Cheng J.F."/>
            <person name="Han C."/>
            <person name="Tapia R."/>
            <person name="Goodwin L.A."/>
            <person name="Pitluck S."/>
            <person name="Liolios K."/>
            <person name="Pagani I."/>
            <person name="Ivanova N."/>
            <person name="Mikhailova N."/>
            <person name="Pati A."/>
            <person name="Palaniappan K."/>
            <person name="Land M."/>
            <person name="Pan C."/>
            <person name="Rohde M."/>
            <person name="Pukall R."/>
            <person name="Goker M."/>
            <person name="Detter J.C."/>
            <person name="Woyke T."/>
            <person name="Bristow J."/>
            <person name="Eisen J.A."/>
            <person name="Markowitz V."/>
            <person name="Hugenholtz P."/>
            <person name="Kyrpides N.C."/>
            <person name="Klenk H.P."/>
            <person name="Mavromatis K."/>
        </authorList>
    </citation>
    <scope>NUCLEOTIDE SEQUENCE [LARGE SCALE GENOMIC DNA]</scope>
    <source>
        <strain evidence="15">ATCC 700253 / DSM 10332 / NAL</strain>
    </source>
</reference>
<accession>G8TSK8</accession>
<dbReference type="GO" id="GO:0005524">
    <property type="term" value="F:ATP binding"/>
    <property type="evidence" value="ECO:0007669"/>
    <property type="project" value="UniProtKB-KW"/>
</dbReference>
<evidence type="ECO:0000256" key="12">
    <source>
        <dbReference type="ARBA" id="ARBA00023264"/>
    </source>
</evidence>
<keyword evidence="4" id="KW-0808">Transferase</keyword>
<feature type="domain" description="DAGKc" evidence="13">
    <location>
        <begin position="1"/>
        <end position="126"/>
    </location>
</feature>
<dbReference type="NCBIfam" id="TIGR00147">
    <property type="entry name" value="YegS/Rv2252/BmrU family lipid kinase"/>
    <property type="match status" value="1"/>
</dbReference>
<keyword evidence="15" id="KW-1185">Reference proteome</keyword>
<dbReference type="Proteomes" id="UP000005439">
    <property type="component" value="Chromosome"/>
</dbReference>
<evidence type="ECO:0000256" key="11">
    <source>
        <dbReference type="ARBA" id="ARBA00023209"/>
    </source>
</evidence>
<dbReference type="PATRIC" id="fig|679936.5.peg.3365"/>
<comment type="cofactor">
    <cofactor evidence="1">
        <name>Mg(2+)</name>
        <dbReference type="ChEBI" id="CHEBI:18420"/>
    </cofactor>
</comment>
<evidence type="ECO:0000313" key="15">
    <source>
        <dbReference type="Proteomes" id="UP000005439"/>
    </source>
</evidence>
<evidence type="ECO:0000256" key="10">
    <source>
        <dbReference type="ARBA" id="ARBA00023098"/>
    </source>
</evidence>
<dbReference type="GO" id="GO:0016301">
    <property type="term" value="F:kinase activity"/>
    <property type="evidence" value="ECO:0007669"/>
    <property type="project" value="UniProtKB-KW"/>
</dbReference>
<dbReference type="Gene3D" id="2.60.200.40">
    <property type="match status" value="1"/>
</dbReference>
<keyword evidence="6" id="KW-0547">Nucleotide-binding</keyword>
<dbReference type="AlphaFoldDB" id="G8TSK8"/>
<keyword evidence="11" id="KW-0594">Phospholipid biosynthesis</keyword>
<dbReference type="InterPro" id="IPR001206">
    <property type="entry name" value="Diacylglycerol_kinase_cat_dom"/>
</dbReference>
<dbReference type="PANTHER" id="PTHR12358:SF106">
    <property type="entry name" value="LIPID KINASE YEGS"/>
    <property type="match status" value="1"/>
</dbReference>
<organism evidence="14 15">
    <name type="scientific">Sulfobacillus acidophilus (strain ATCC 700253 / DSM 10332 / NAL)</name>
    <dbReference type="NCBI Taxonomy" id="679936"/>
    <lineage>
        <taxon>Bacteria</taxon>
        <taxon>Bacillati</taxon>
        <taxon>Bacillota</taxon>
        <taxon>Clostridia</taxon>
        <taxon>Eubacteriales</taxon>
        <taxon>Clostridiales Family XVII. Incertae Sedis</taxon>
        <taxon>Sulfobacillus</taxon>
    </lineage>
</organism>
<evidence type="ECO:0000256" key="1">
    <source>
        <dbReference type="ARBA" id="ARBA00001946"/>
    </source>
</evidence>
<dbReference type="GO" id="GO:0046872">
    <property type="term" value="F:metal ion binding"/>
    <property type="evidence" value="ECO:0007669"/>
    <property type="project" value="UniProtKB-KW"/>
</dbReference>
<dbReference type="SMART" id="SM00046">
    <property type="entry name" value="DAGKc"/>
    <property type="match status" value="1"/>
</dbReference>
<evidence type="ECO:0000256" key="4">
    <source>
        <dbReference type="ARBA" id="ARBA00022679"/>
    </source>
</evidence>
<reference evidence="15" key="1">
    <citation type="submission" date="2011-12" db="EMBL/GenBank/DDBJ databases">
        <title>The complete genome of chromosome of Sulfobacillus acidophilus DSM 10332.</title>
        <authorList>
            <person name="Lucas S."/>
            <person name="Han J."/>
            <person name="Lapidus A."/>
            <person name="Bruce D."/>
            <person name="Goodwin L."/>
            <person name="Pitluck S."/>
            <person name="Peters L."/>
            <person name="Kyrpides N."/>
            <person name="Mavromatis K."/>
            <person name="Ivanova N."/>
            <person name="Mikhailova N."/>
            <person name="Chertkov O."/>
            <person name="Saunders E."/>
            <person name="Detter J.C."/>
            <person name="Tapia R."/>
            <person name="Han C."/>
            <person name="Land M."/>
            <person name="Hauser L."/>
            <person name="Markowitz V."/>
            <person name="Cheng J.-F."/>
            <person name="Hugenholtz P."/>
            <person name="Woyke T."/>
            <person name="Wu D."/>
            <person name="Pukall R."/>
            <person name="Gehrich-Schroeter G."/>
            <person name="Schneider S."/>
            <person name="Klenk H.-P."/>
            <person name="Eisen J.A."/>
        </authorList>
    </citation>
    <scope>NUCLEOTIDE SEQUENCE [LARGE SCALE GENOMIC DNA]</scope>
    <source>
        <strain evidence="15">ATCC 700253 / DSM 10332 / NAL</strain>
    </source>
</reference>
<name>G8TSK8_SULAD</name>
<evidence type="ECO:0000313" key="14">
    <source>
        <dbReference type="EMBL" id="AEW06700.1"/>
    </source>
</evidence>
<dbReference type="EMBL" id="CP003179">
    <property type="protein sequence ID" value="AEW06700.1"/>
    <property type="molecule type" value="Genomic_DNA"/>
</dbReference>
<evidence type="ECO:0000256" key="7">
    <source>
        <dbReference type="ARBA" id="ARBA00022777"/>
    </source>
</evidence>
<dbReference type="InterPro" id="IPR050187">
    <property type="entry name" value="Lipid_Phosphate_FormReg"/>
</dbReference>
<evidence type="ECO:0000256" key="6">
    <source>
        <dbReference type="ARBA" id="ARBA00022741"/>
    </source>
</evidence>
<protein>
    <recommendedName>
        <fullName evidence="13">DAGKc domain-containing protein</fullName>
    </recommendedName>
</protein>
<dbReference type="InterPro" id="IPR045540">
    <property type="entry name" value="YegS/DAGK_C"/>
</dbReference>
<comment type="similarity">
    <text evidence="2">Belongs to the diacylglycerol/lipid kinase family.</text>
</comment>
<dbReference type="PROSITE" id="PS50146">
    <property type="entry name" value="DAGK"/>
    <property type="match status" value="1"/>
</dbReference>
<dbReference type="KEGG" id="sap:Sulac_3254"/>
<evidence type="ECO:0000256" key="3">
    <source>
        <dbReference type="ARBA" id="ARBA00022516"/>
    </source>
</evidence>
<evidence type="ECO:0000259" key="13">
    <source>
        <dbReference type="PROSITE" id="PS50146"/>
    </source>
</evidence>
<keyword evidence="12" id="KW-1208">Phospholipid metabolism</keyword>
<dbReference type="Pfam" id="PF00781">
    <property type="entry name" value="DAGK_cat"/>
    <property type="match status" value="1"/>
</dbReference>
<keyword evidence="7" id="KW-0418">Kinase</keyword>
<proteinExistence type="inferred from homology"/>
<keyword evidence="10" id="KW-0443">Lipid metabolism</keyword>
<dbReference type="InterPro" id="IPR016064">
    <property type="entry name" value="NAD/diacylglycerol_kinase_sf"/>
</dbReference>
<keyword evidence="3" id="KW-0444">Lipid biosynthesis</keyword>
<keyword evidence="9" id="KW-0460">Magnesium</keyword>
<evidence type="ECO:0000256" key="5">
    <source>
        <dbReference type="ARBA" id="ARBA00022723"/>
    </source>
</evidence>
<evidence type="ECO:0000256" key="2">
    <source>
        <dbReference type="ARBA" id="ARBA00005983"/>
    </source>
</evidence>
<keyword evidence="8" id="KW-0067">ATP-binding</keyword>
<dbReference type="HOGENOM" id="CLU_045532_2_1_9"/>
<dbReference type="InterPro" id="IPR017438">
    <property type="entry name" value="ATP-NAD_kinase_N"/>
</dbReference>
<keyword evidence="5" id="KW-0479">Metal-binding</keyword>
<dbReference type="STRING" id="679936.Sulac_3254"/>
<dbReference type="InterPro" id="IPR005218">
    <property type="entry name" value="Diacylglycerol/lipid_kinase"/>
</dbReference>
<gene>
    <name evidence="14" type="ordered locus">Sulac_3254</name>
</gene>
<evidence type="ECO:0000256" key="8">
    <source>
        <dbReference type="ARBA" id="ARBA00022840"/>
    </source>
</evidence>
<dbReference type="Gene3D" id="3.40.50.10330">
    <property type="entry name" value="Probable inorganic polyphosphate/atp-NAD kinase, domain 1"/>
    <property type="match status" value="1"/>
</dbReference>
<dbReference type="GO" id="GO:0005886">
    <property type="term" value="C:plasma membrane"/>
    <property type="evidence" value="ECO:0007669"/>
    <property type="project" value="TreeGrafter"/>
</dbReference>
<dbReference type="Pfam" id="PF19279">
    <property type="entry name" value="YegS_C"/>
    <property type="match status" value="1"/>
</dbReference>
<sequence>MAARIIFNPTAGNGKARQLMESIQGLLPDDVEVVTTQYPGHAVELAREVAENEEMTVISLGGDGTHHEVINGLMPTAKATFAVLPAGTGNDFVRMLGYPTNPAEMLQIALMGPTRRLDVGRVNDQYFLTVSGVGFDAEVAGWVNRHEKHGNGTWVFLRAILKHLAQYRSQPVTVTVDGASREHMTFLIAVGNSRYYAGGMLMCPEAGLDNGLFHVIWVRQLSRLAVLPLLARVFRGSHVKHPAVETFLAAELTVTGPQHLLVHADGEIIGHLPATFSIVPEAIRVRVGRPV</sequence>
<dbReference type="SUPFAM" id="SSF111331">
    <property type="entry name" value="NAD kinase/diacylglycerol kinase-like"/>
    <property type="match status" value="1"/>
</dbReference>
<dbReference type="GO" id="GO:0008654">
    <property type="term" value="P:phospholipid biosynthetic process"/>
    <property type="evidence" value="ECO:0007669"/>
    <property type="project" value="UniProtKB-KW"/>
</dbReference>